<dbReference type="CDD" id="cd21152">
    <property type="entry name" value="PUA_TruB_bacterial"/>
    <property type="match status" value="1"/>
</dbReference>
<evidence type="ECO:0000256" key="5">
    <source>
        <dbReference type="HAMAP-Rule" id="MF_01080"/>
    </source>
</evidence>
<evidence type="ECO:0000256" key="3">
    <source>
        <dbReference type="ARBA" id="ARBA00022694"/>
    </source>
</evidence>
<comment type="similarity">
    <text evidence="2 5">Belongs to the pseudouridine synthase TruB family. Type 1 subfamily.</text>
</comment>
<dbReference type="GO" id="GO:0003723">
    <property type="term" value="F:RNA binding"/>
    <property type="evidence" value="ECO:0007669"/>
    <property type="project" value="InterPro"/>
</dbReference>
<dbReference type="Pfam" id="PF16198">
    <property type="entry name" value="TruB_C_2"/>
    <property type="match status" value="1"/>
</dbReference>
<comment type="catalytic activity">
    <reaction evidence="1 5">
        <text>uridine(55) in tRNA = pseudouridine(55) in tRNA</text>
        <dbReference type="Rhea" id="RHEA:42532"/>
        <dbReference type="Rhea" id="RHEA-COMP:10101"/>
        <dbReference type="Rhea" id="RHEA-COMP:10102"/>
        <dbReference type="ChEBI" id="CHEBI:65314"/>
        <dbReference type="ChEBI" id="CHEBI:65315"/>
        <dbReference type="EC" id="5.4.99.25"/>
    </reaction>
</comment>
<dbReference type="CDD" id="cd02573">
    <property type="entry name" value="PseudoU_synth_EcTruB"/>
    <property type="match status" value="1"/>
</dbReference>
<sequence>MARRSKGRPINGVLLLNKQEGLSSNNVLQRAKGIYYAQKAGHTGALDPLATGMLPICFGEATKFSQFLLDTDKTYVVRAKLGVRTTTSDSQGDVVCEKPVSVTHSQIEDAIKTFIGISDQYPSMYSALKYEGRPLYKYAREGIEVPRKCREINVFSLTFDEFDSETNEIQMTAHVSKGTYIRTIVDDLGELLGCGAHVIMLHRSKVGNYPSDQMVTLDQIQELLDRGKTNESDKREQISPDAYIVLDSLLLPMDTAVADLEEVNISVEDGQFFANGRSIIVNNLPNGVVRVTAGSDKIFIGVGEKNDKGELKAKRTLESLQPK</sequence>
<dbReference type="RefSeq" id="WP_091979575.1">
    <property type="nucleotide sequence ID" value="NZ_FOLO01000002.1"/>
</dbReference>
<evidence type="ECO:0000256" key="1">
    <source>
        <dbReference type="ARBA" id="ARBA00000385"/>
    </source>
</evidence>
<dbReference type="PANTHER" id="PTHR13767:SF2">
    <property type="entry name" value="PSEUDOURIDYLATE SYNTHASE TRUB1"/>
    <property type="match status" value="1"/>
</dbReference>
<protein>
    <recommendedName>
        <fullName evidence="5">tRNA pseudouridine synthase B</fullName>
        <ecNumber evidence="5">5.4.99.25</ecNumber>
    </recommendedName>
    <alternativeName>
        <fullName evidence="5">tRNA pseudouridine(55) synthase</fullName>
        <shortName evidence="5">Psi55 synthase</shortName>
    </alternativeName>
    <alternativeName>
        <fullName evidence="5">tRNA pseudouridylate synthase</fullName>
    </alternativeName>
    <alternativeName>
        <fullName evidence="5">tRNA-uridine isomerase</fullName>
    </alternativeName>
</protein>
<dbReference type="Pfam" id="PF01509">
    <property type="entry name" value="TruB_N"/>
    <property type="match status" value="1"/>
</dbReference>
<dbReference type="Gene3D" id="3.30.2350.10">
    <property type="entry name" value="Pseudouridine synthase"/>
    <property type="match status" value="1"/>
</dbReference>
<evidence type="ECO:0000256" key="4">
    <source>
        <dbReference type="ARBA" id="ARBA00023235"/>
    </source>
</evidence>
<dbReference type="EC" id="5.4.99.25" evidence="5"/>
<keyword evidence="3 5" id="KW-0819">tRNA processing</keyword>
<dbReference type="AlphaFoldDB" id="A0A1I1F498"/>
<evidence type="ECO:0000313" key="9">
    <source>
        <dbReference type="EMBL" id="SFB91983.1"/>
    </source>
</evidence>
<feature type="active site" description="Nucleophile" evidence="5">
    <location>
        <position position="47"/>
    </location>
</feature>
<dbReference type="InterPro" id="IPR032819">
    <property type="entry name" value="TruB_C"/>
</dbReference>
<feature type="domain" description="tRNA pseudouridine synthase II TruB subfamily 1 C-terminal" evidence="7">
    <location>
        <begin position="262"/>
        <end position="315"/>
    </location>
</feature>
<evidence type="ECO:0000259" key="7">
    <source>
        <dbReference type="Pfam" id="PF09157"/>
    </source>
</evidence>
<dbReference type="InterPro" id="IPR036974">
    <property type="entry name" value="PUA_sf"/>
</dbReference>
<dbReference type="EMBL" id="FOLO01000002">
    <property type="protein sequence ID" value="SFB91983.1"/>
    <property type="molecule type" value="Genomic_DNA"/>
</dbReference>
<dbReference type="InterPro" id="IPR020103">
    <property type="entry name" value="PsdUridine_synth_cat_dom_sf"/>
</dbReference>
<dbReference type="Proteomes" id="UP000198862">
    <property type="component" value="Unassembled WGS sequence"/>
</dbReference>
<comment type="function">
    <text evidence="5">Responsible for synthesis of pseudouridine from uracil-55 in the psi GC loop of transfer RNAs.</text>
</comment>
<evidence type="ECO:0000259" key="8">
    <source>
        <dbReference type="Pfam" id="PF16198"/>
    </source>
</evidence>
<dbReference type="STRING" id="1123010.SAMN02745724_00499"/>
<name>A0A1I1F498_9GAMM</name>
<dbReference type="GO" id="GO:0160148">
    <property type="term" value="F:tRNA pseudouridine(55) synthase activity"/>
    <property type="evidence" value="ECO:0007669"/>
    <property type="project" value="UniProtKB-EC"/>
</dbReference>
<gene>
    <name evidence="5" type="primary">truB</name>
    <name evidence="9" type="ORF">SAMN02745724_00499</name>
</gene>
<dbReference type="GO" id="GO:0031119">
    <property type="term" value="P:tRNA pseudouridine synthesis"/>
    <property type="evidence" value="ECO:0007669"/>
    <property type="project" value="UniProtKB-UniRule"/>
</dbReference>
<evidence type="ECO:0000259" key="6">
    <source>
        <dbReference type="Pfam" id="PF01509"/>
    </source>
</evidence>
<dbReference type="InterPro" id="IPR015240">
    <property type="entry name" value="tRNA_sdUridine_synth_fam1_C"/>
</dbReference>
<dbReference type="HAMAP" id="MF_01080">
    <property type="entry name" value="TruB_bact"/>
    <property type="match status" value="1"/>
</dbReference>
<dbReference type="InterPro" id="IPR015947">
    <property type="entry name" value="PUA-like_sf"/>
</dbReference>
<accession>A0A1I1F498</accession>
<dbReference type="GO" id="GO:1990481">
    <property type="term" value="P:mRNA pseudouridine synthesis"/>
    <property type="evidence" value="ECO:0007669"/>
    <property type="project" value="TreeGrafter"/>
</dbReference>
<proteinExistence type="inferred from homology"/>
<dbReference type="InterPro" id="IPR014780">
    <property type="entry name" value="tRNA_psdUridine_synth_TruB"/>
</dbReference>
<evidence type="ECO:0000256" key="2">
    <source>
        <dbReference type="ARBA" id="ARBA00005642"/>
    </source>
</evidence>
<feature type="domain" description="tRNA pseudouridylate synthase B C-terminal" evidence="8">
    <location>
        <begin position="182"/>
        <end position="257"/>
    </location>
</feature>
<dbReference type="InterPro" id="IPR002501">
    <property type="entry name" value="PsdUridine_synth_N"/>
</dbReference>
<keyword evidence="4 5" id="KW-0413">Isomerase</keyword>
<dbReference type="NCBIfam" id="TIGR00431">
    <property type="entry name" value="TruB"/>
    <property type="match status" value="1"/>
</dbReference>
<organism evidence="9 10">
    <name type="scientific">Pseudoalteromonas denitrificans DSM 6059</name>
    <dbReference type="NCBI Taxonomy" id="1123010"/>
    <lineage>
        <taxon>Bacteria</taxon>
        <taxon>Pseudomonadati</taxon>
        <taxon>Pseudomonadota</taxon>
        <taxon>Gammaproteobacteria</taxon>
        <taxon>Alteromonadales</taxon>
        <taxon>Pseudoalteromonadaceae</taxon>
        <taxon>Pseudoalteromonas</taxon>
    </lineage>
</organism>
<dbReference type="SUPFAM" id="SSF55120">
    <property type="entry name" value="Pseudouridine synthase"/>
    <property type="match status" value="1"/>
</dbReference>
<dbReference type="OrthoDB" id="9802309at2"/>
<dbReference type="Pfam" id="PF09157">
    <property type="entry name" value="TruB-C_2"/>
    <property type="match status" value="1"/>
</dbReference>
<dbReference type="SUPFAM" id="SSF88697">
    <property type="entry name" value="PUA domain-like"/>
    <property type="match status" value="1"/>
</dbReference>
<keyword evidence="10" id="KW-1185">Reference proteome</keyword>
<evidence type="ECO:0000313" key="10">
    <source>
        <dbReference type="Proteomes" id="UP000198862"/>
    </source>
</evidence>
<reference evidence="9 10" key="1">
    <citation type="submission" date="2016-10" db="EMBL/GenBank/DDBJ databases">
        <authorList>
            <person name="de Groot N.N."/>
        </authorList>
    </citation>
    <scope>NUCLEOTIDE SEQUENCE [LARGE SCALE GENOMIC DNA]</scope>
    <source>
        <strain evidence="9 10">DSM 6059</strain>
    </source>
</reference>
<dbReference type="Gene3D" id="2.30.130.10">
    <property type="entry name" value="PUA domain"/>
    <property type="match status" value="1"/>
</dbReference>
<feature type="domain" description="Pseudouridine synthase II N-terminal" evidence="6">
    <location>
        <begin position="33"/>
        <end position="181"/>
    </location>
</feature>
<dbReference type="PANTHER" id="PTHR13767">
    <property type="entry name" value="TRNA-PSEUDOURIDINE SYNTHASE"/>
    <property type="match status" value="1"/>
</dbReference>